<keyword evidence="1" id="KW-0812">Transmembrane</keyword>
<keyword evidence="1" id="KW-0472">Membrane</keyword>
<organism evidence="3 4">
    <name type="scientific">Stella humosa</name>
    <dbReference type="NCBI Taxonomy" id="94"/>
    <lineage>
        <taxon>Bacteria</taxon>
        <taxon>Pseudomonadati</taxon>
        <taxon>Pseudomonadota</taxon>
        <taxon>Alphaproteobacteria</taxon>
        <taxon>Rhodospirillales</taxon>
        <taxon>Stellaceae</taxon>
        <taxon>Stella</taxon>
    </lineage>
</organism>
<dbReference type="Proteomes" id="UP000278222">
    <property type="component" value="Unassembled WGS sequence"/>
</dbReference>
<protein>
    <submittedName>
        <fullName evidence="3">Membrane protein YqaA with SNARE-associated domain</fullName>
    </submittedName>
</protein>
<feature type="transmembrane region" description="Helical" evidence="1">
    <location>
        <begin position="119"/>
        <end position="144"/>
    </location>
</feature>
<evidence type="ECO:0000313" key="3">
    <source>
        <dbReference type="EMBL" id="ROP80837.1"/>
    </source>
</evidence>
<keyword evidence="4" id="KW-1185">Reference proteome</keyword>
<dbReference type="InterPro" id="IPR051311">
    <property type="entry name" value="DedA_domain"/>
</dbReference>
<dbReference type="RefSeq" id="WP_123695736.1">
    <property type="nucleotide sequence ID" value="NZ_AP019700.1"/>
</dbReference>
<feature type="transmembrane region" description="Helical" evidence="1">
    <location>
        <begin position="40"/>
        <end position="61"/>
    </location>
</feature>
<dbReference type="Pfam" id="PF09335">
    <property type="entry name" value="VTT_dom"/>
    <property type="match status" value="1"/>
</dbReference>
<dbReference type="PANTHER" id="PTHR42709:SF4">
    <property type="entry name" value="INNER MEMBRANE PROTEIN YQAA"/>
    <property type="match status" value="1"/>
</dbReference>
<dbReference type="PANTHER" id="PTHR42709">
    <property type="entry name" value="ALKALINE PHOSPHATASE LIKE PROTEIN"/>
    <property type="match status" value="1"/>
</dbReference>
<reference evidence="3 4" key="1">
    <citation type="submission" date="2018-11" db="EMBL/GenBank/DDBJ databases">
        <title>Genomic Encyclopedia of Type Strains, Phase IV (KMG-IV): sequencing the most valuable type-strain genomes for metagenomic binning, comparative biology and taxonomic classification.</title>
        <authorList>
            <person name="Goeker M."/>
        </authorList>
    </citation>
    <scope>NUCLEOTIDE SEQUENCE [LARGE SCALE GENOMIC DNA]</scope>
    <source>
        <strain evidence="3 4">DSM 5900</strain>
    </source>
</reference>
<feature type="domain" description="VTT" evidence="2">
    <location>
        <begin position="32"/>
        <end position="139"/>
    </location>
</feature>
<dbReference type="EMBL" id="RJKX01000020">
    <property type="protein sequence ID" value="ROP80837.1"/>
    <property type="molecule type" value="Genomic_DNA"/>
</dbReference>
<keyword evidence="1" id="KW-1133">Transmembrane helix</keyword>
<sequence length="145" mass="15536">MSLLAACSSLFLAAFLAATILPLPSEAGLAALLAAGIGPPALLVVVATAGNVLGSVVNWLLGRLAARFRDRPWFPVDARRMQRAEAWFRRWGVWTLLLAWVPVIGDPLTLVAGMLGVRWWAFLILVTIGKASRYVAVVVGMAAWG</sequence>
<accession>A0A3N1KNA6</accession>
<evidence type="ECO:0000259" key="2">
    <source>
        <dbReference type="Pfam" id="PF09335"/>
    </source>
</evidence>
<dbReference type="OrthoDB" id="9814483at2"/>
<evidence type="ECO:0000313" key="4">
    <source>
        <dbReference type="Proteomes" id="UP000278222"/>
    </source>
</evidence>
<dbReference type="InterPro" id="IPR032816">
    <property type="entry name" value="VTT_dom"/>
</dbReference>
<evidence type="ECO:0000256" key="1">
    <source>
        <dbReference type="SAM" id="Phobius"/>
    </source>
</evidence>
<comment type="caution">
    <text evidence="3">The sequence shown here is derived from an EMBL/GenBank/DDBJ whole genome shotgun (WGS) entry which is preliminary data.</text>
</comment>
<gene>
    <name evidence="3" type="ORF">EDC65_5487</name>
</gene>
<dbReference type="AlphaFoldDB" id="A0A3N1KNA6"/>
<proteinExistence type="predicted"/>
<feature type="transmembrane region" description="Helical" evidence="1">
    <location>
        <begin position="91"/>
        <end position="113"/>
    </location>
</feature>
<name>A0A3N1KNA6_9PROT</name>